<gene>
    <name evidence="1" type="ORF">YH65_03325</name>
</gene>
<evidence type="ECO:0000313" key="1">
    <source>
        <dbReference type="EMBL" id="AKF24527.1"/>
    </source>
</evidence>
<dbReference type="EMBL" id="CP011308">
    <property type="protein sequence ID" value="AKF24527.1"/>
    <property type="molecule type" value="Genomic_DNA"/>
</dbReference>
<dbReference type="KEGG" id="slh:YH65_03325"/>
<reference evidence="2" key="2">
    <citation type="journal article" date="2017" name="Stand. Genomic Sci.">
        <title>Complete genome sequence of the sulfur-oxidizing chemolithoautotrophic Sulfurovum lithotrophicum 42BKTT.</title>
        <authorList>
            <person name="Jeon W."/>
            <person name="Priscilla L."/>
            <person name="Park G."/>
            <person name="Lee H."/>
            <person name="Lee N."/>
            <person name="Lee D."/>
            <person name="Kwon H."/>
            <person name="Ahn I."/>
            <person name="Lee C."/>
            <person name="Lee H."/>
            <person name="Ahn J."/>
        </authorList>
    </citation>
    <scope>NUCLEOTIDE SEQUENCE [LARGE SCALE GENOMIC DNA]</scope>
    <source>
        <strain evidence="2">ATCC BAA-797 / 42BKT</strain>
    </source>
</reference>
<organism evidence="1 2">
    <name type="scientific">Sulfurovum lithotrophicum</name>
    <dbReference type="NCBI Taxonomy" id="206403"/>
    <lineage>
        <taxon>Bacteria</taxon>
        <taxon>Pseudomonadati</taxon>
        <taxon>Campylobacterota</taxon>
        <taxon>Epsilonproteobacteria</taxon>
        <taxon>Campylobacterales</taxon>
        <taxon>Sulfurovaceae</taxon>
        <taxon>Sulfurovum</taxon>
    </lineage>
</organism>
<accession>A0A7U4M0D0</accession>
<reference evidence="1 2" key="1">
    <citation type="submission" date="2015-04" db="EMBL/GenBank/DDBJ databases">
        <title>Complete genome sequence of Sulfurovum lithotrophicum ATCC BAA-797T.</title>
        <authorList>
            <person name="Ahn J."/>
            <person name="Park G."/>
            <person name="Jeon W."/>
            <person name="Jang Y."/>
            <person name="Jang M."/>
            <person name="Lee H."/>
            <person name="Lee H."/>
        </authorList>
    </citation>
    <scope>NUCLEOTIDE SEQUENCE [LARGE SCALE GENOMIC DNA]</scope>
    <source>
        <strain evidence="2">ATCC BAA-797 / 42BKT</strain>
    </source>
</reference>
<protein>
    <recommendedName>
        <fullName evidence="3">UbiD family decarboxylase</fullName>
    </recommendedName>
</protein>
<name>A0A7U4M0D0_9BACT</name>
<dbReference type="OrthoDB" id="5405644at2"/>
<sequence length="181" mass="20870">MKSVKEMNMEELAAYVCTALENEGIDTVLSGGCCVELYSHGRYTSDDIDLIDRYNGGHRKIKEIMEKLGFREYSMKRYFVHDDTSFFIEFPRGPLGVEDAPVEKIATRKSETGILKLLTPTDCIKDRLAAYYHWGDTQSLEQAVWVAQANDFDMESIRVWSLNEGMHEKYTIFENNAKEEK</sequence>
<dbReference type="Proteomes" id="UP000034444">
    <property type="component" value="Chromosome"/>
</dbReference>
<proteinExistence type="predicted"/>
<evidence type="ECO:0000313" key="2">
    <source>
        <dbReference type="Proteomes" id="UP000034444"/>
    </source>
</evidence>
<evidence type="ECO:0008006" key="3">
    <source>
        <dbReference type="Google" id="ProtNLM"/>
    </source>
</evidence>
<keyword evidence="2" id="KW-1185">Reference proteome</keyword>
<dbReference type="AlphaFoldDB" id="A0A7U4M0D0"/>